<keyword evidence="1" id="KW-0934">Plastid</keyword>
<proteinExistence type="predicted"/>
<geneLocation type="chloroplast" evidence="1"/>
<accession>A0A1Z1MM24</accession>
<dbReference type="RefSeq" id="YP_009397628.1">
    <property type="nucleotide sequence ID" value="NC_035288.1"/>
</dbReference>
<sequence length="138" mass="16619">MNKNLNLFSPNIIGNWFLQTNCYSLVYKKYHKYNAKLYLSRTIRNNIFIKRIKNNEKVILTLFYIFKGKKRKIIYEIQKIKINLLLIKTLNNNVNSIYKEYIYIINSNLITSFATVKKIQDYQYLGLKVSSYIKLKEK</sequence>
<keyword evidence="1" id="KW-0150">Chloroplast</keyword>
<dbReference type="EMBL" id="MF101444">
    <property type="protein sequence ID" value="ARW66814.1"/>
    <property type="molecule type" value="Genomic_DNA"/>
</dbReference>
<dbReference type="GeneID" id="33360025"/>
<dbReference type="AlphaFoldDB" id="A0A1Z1MM24"/>
<reference evidence="1" key="1">
    <citation type="journal article" date="2017" name="J. Phycol.">
        <title>Analysis of chloroplast genomes and a supermatrix inform reclassification of the Rhodomelaceae (Rhodophyta).</title>
        <authorList>
            <person name="Diaz-Tapia P."/>
            <person name="Maggs C.A."/>
            <person name="West J.A."/>
            <person name="Verbruggen H."/>
        </authorList>
    </citation>
    <scope>NUCLEOTIDE SEQUENCE</scope>
    <source>
        <strain evidence="1">PD1107</strain>
    </source>
</reference>
<name>A0A1Z1MM24_9FLOR</name>
<evidence type="ECO:0000313" key="1">
    <source>
        <dbReference type="EMBL" id="ARW66814.1"/>
    </source>
</evidence>
<protein>
    <submittedName>
        <fullName evidence="1">Uncharacterized protein</fullName>
    </submittedName>
</protein>
<gene>
    <name evidence="1" type="primary">ycf58</name>
</gene>
<organism evidence="1">
    <name type="scientific">Dipterosiphonia australica</name>
    <dbReference type="NCBI Taxonomy" id="2007208"/>
    <lineage>
        <taxon>Eukaryota</taxon>
        <taxon>Rhodophyta</taxon>
        <taxon>Florideophyceae</taxon>
        <taxon>Rhodymeniophycidae</taxon>
        <taxon>Ceramiales</taxon>
        <taxon>Rhodomelaceae</taxon>
        <taxon>Herposiphonieae</taxon>
        <taxon>Dipterosiphonia</taxon>
    </lineage>
</organism>